<dbReference type="InterPro" id="IPR023343">
    <property type="entry name" value="Penicillin_amidase_dom1"/>
</dbReference>
<dbReference type="PANTHER" id="PTHR34218">
    <property type="entry name" value="PEPTIDASE S45 PENICILLIN AMIDASE"/>
    <property type="match status" value="1"/>
</dbReference>
<dbReference type="InterPro" id="IPR043147">
    <property type="entry name" value="Penicillin_amidase_A-knob"/>
</dbReference>
<dbReference type="InterPro" id="IPR002692">
    <property type="entry name" value="S45"/>
</dbReference>
<keyword evidence="2" id="KW-0378">Hydrolase</keyword>
<sequence length="780" mass="85434">MLRRWTIRIVLFALLALVLAALVAMLSLRGSLARLDGELALPGLSAEARVYRDRLGVVTVEAANEADMARALGYVHAQERFFEMDLLRRSAAGELSALFGPAAIEADRRLRIHRLRSRVEQQLPALLGAKAEVLRSYTEGVNAGLEALSVRPWPYLLLRQSPQPWQMSDSMLVGYAMFFDLQDELNQRELALWRIREVVPPALYALLSFDGTEWDAPLLGEARGNVPLPDAATLDLRQLPMPEGNIEGAATPAVLGSNNFAVDGRLSKDGRAIVADDMHLGLRAPNIWFRAQLRYADPDAPDGRVDVGGFSLPGIPAIIVGSNGHIAWAFTNSYGDWADWREVDANDPITSHQETIEVAGAESIAISVRETAWGPIVHEADGAQPALALRWVTHQPGSLDLGLAELARSRDWEDAVTRIGDAGIPHQNLLIGDSSGAIAWRLVGRIPDRAGGCDAAVPVRNGSPCQWSGWKHGGENPGLLDLGEGRLWTANARVADGEALALIGDGGYALGARARQIRDALFARDRFDEQDLLAIQLDDRTLFLERWYKAFRNLVESAEAPALRRLEAATRQWDERASAEAVSYRIVRAWRIAVIDRINDGLTAPARAALGDDFIMPSLPQLEGVAWQLIEQRPPHLLPRRFDSWNALLIDAATDIERQLSERGPLAERTWGERNTANICHPLARALPSPARRWLCMPAEPLDGDTNMPRVAAPSFGASQRMVVAPGREIDGIIHMPGGQSGHPLSPFWGAGHDDWVHGRPSGFSPGKPEHQLTLRPGEG</sequence>
<dbReference type="RefSeq" id="WP_248207804.1">
    <property type="nucleotide sequence ID" value="NZ_JALNMH010000006.1"/>
</dbReference>
<comment type="similarity">
    <text evidence="1">Belongs to the peptidase S45 family.</text>
</comment>
<dbReference type="Gene3D" id="1.10.1400.10">
    <property type="match status" value="1"/>
</dbReference>
<dbReference type="Gene3D" id="1.10.439.10">
    <property type="entry name" value="Penicillin Amidohydrolase, domain 1"/>
    <property type="match status" value="1"/>
</dbReference>
<organism evidence="6 7">
    <name type="scientific">Pseudomarimonas salicorniae</name>
    <dbReference type="NCBI Taxonomy" id="2933270"/>
    <lineage>
        <taxon>Bacteria</taxon>
        <taxon>Pseudomonadati</taxon>
        <taxon>Pseudomonadota</taxon>
        <taxon>Gammaproteobacteria</taxon>
        <taxon>Lysobacterales</taxon>
        <taxon>Lysobacteraceae</taxon>
        <taxon>Pseudomarimonas</taxon>
    </lineage>
</organism>
<evidence type="ECO:0000256" key="1">
    <source>
        <dbReference type="ARBA" id="ARBA00006586"/>
    </source>
</evidence>
<dbReference type="Gene3D" id="2.30.120.10">
    <property type="match status" value="1"/>
</dbReference>
<protein>
    <submittedName>
        <fullName evidence="6">Penicillin acylase family protein</fullName>
    </submittedName>
</protein>
<evidence type="ECO:0000256" key="3">
    <source>
        <dbReference type="ARBA" id="ARBA00023145"/>
    </source>
</evidence>
<keyword evidence="7" id="KW-1185">Reference proteome</keyword>
<proteinExistence type="inferred from homology"/>
<gene>
    <name evidence="6" type="ORF">M0G41_08480</name>
</gene>
<dbReference type="Proteomes" id="UP001431449">
    <property type="component" value="Unassembled WGS sequence"/>
</dbReference>
<dbReference type="Gene3D" id="3.60.20.10">
    <property type="entry name" value="Glutamine Phosphoribosylpyrophosphate, subunit 1, domain 1"/>
    <property type="match status" value="1"/>
</dbReference>
<feature type="region of interest" description="Disordered" evidence="5">
    <location>
        <begin position="760"/>
        <end position="780"/>
    </location>
</feature>
<dbReference type="SUPFAM" id="SSF56235">
    <property type="entry name" value="N-terminal nucleophile aminohydrolases (Ntn hydrolases)"/>
    <property type="match status" value="1"/>
</dbReference>
<keyword evidence="3" id="KW-0865">Zymogen</keyword>
<dbReference type="PANTHER" id="PTHR34218:SF4">
    <property type="entry name" value="ACYL-HOMOSERINE LACTONE ACYLASE QUIP"/>
    <property type="match status" value="1"/>
</dbReference>
<evidence type="ECO:0000256" key="5">
    <source>
        <dbReference type="SAM" id="MobiDB-lite"/>
    </source>
</evidence>
<dbReference type="PIRSF" id="PIRSF001227">
    <property type="entry name" value="Pen_acylase"/>
    <property type="match status" value="1"/>
</dbReference>
<dbReference type="InterPro" id="IPR043146">
    <property type="entry name" value="Penicillin_amidase_N_B-knob"/>
</dbReference>
<reference evidence="6" key="1">
    <citation type="submission" date="2022-04" db="EMBL/GenBank/DDBJ databases">
        <title>Lysobacter sp. CAU 1642 isolated from sea sand.</title>
        <authorList>
            <person name="Kim W."/>
        </authorList>
    </citation>
    <scope>NUCLEOTIDE SEQUENCE</scope>
    <source>
        <strain evidence="6">CAU 1642</strain>
    </source>
</reference>
<evidence type="ECO:0000256" key="4">
    <source>
        <dbReference type="ARBA" id="ARBA00038735"/>
    </source>
</evidence>
<dbReference type="Pfam" id="PF01804">
    <property type="entry name" value="Penicil_amidase"/>
    <property type="match status" value="1"/>
</dbReference>
<evidence type="ECO:0000256" key="2">
    <source>
        <dbReference type="ARBA" id="ARBA00022801"/>
    </source>
</evidence>
<accession>A0ABT0GGN7</accession>
<dbReference type="InterPro" id="IPR029055">
    <property type="entry name" value="Ntn_hydrolases_N"/>
</dbReference>
<dbReference type="CDD" id="cd03747">
    <property type="entry name" value="Ntn_PGA_like"/>
    <property type="match status" value="1"/>
</dbReference>
<comment type="caution">
    <text evidence="6">The sequence shown here is derived from an EMBL/GenBank/DDBJ whole genome shotgun (WGS) entry which is preliminary data.</text>
</comment>
<comment type="subunit">
    <text evidence="4">Heterodimer of an alpha subunit and a beta subunit processed from the same precursor.</text>
</comment>
<dbReference type="EMBL" id="JALNMH010000006">
    <property type="protein sequence ID" value="MCK7593703.1"/>
    <property type="molecule type" value="Genomic_DNA"/>
</dbReference>
<dbReference type="InterPro" id="IPR014395">
    <property type="entry name" value="Pen/GL7ACA/AHL_acylase"/>
</dbReference>
<name>A0ABT0GGN7_9GAMM</name>
<evidence type="ECO:0000313" key="7">
    <source>
        <dbReference type="Proteomes" id="UP001431449"/>
    </source>
</evidence>
<feature type="compositionally biased region" description="Basic and acidic residues" evidence="5">
    <location>
        <begin position="768"/>
        <end position="780"/>
    </location>
</feature>
<evidence type="ECO:0000313" key="6">
    <source>
        <dbReference type="EMBL" id="MCK7593703.1"/>
    </source>
</evidence>